<comment type="caution">
    <text evidence="3">The sequence shown here is derived from an EMBL/GenBank/DDBJ whole genome shotgun (WGS) entry which is preliminary data.</text>
</comment>
<evidence type="ECO:0000256" key="1">
    <source>
        <dbReference type="ARBA" id="ARBA00041004"/>
    </source>
</evidence>
<proteinExistence type="predicted"/>
<name>A0AAN7UWK1_9COLE</name>
<dbReference type="Gene3D" id="2.30.29.30">
    <property type="entry name" value="Pleckstrin-homology domain (PH domain)/Phosphotyrosine-binding domain (PTB)"/>
    <property type="match status" value="1"/>
</dbReference>
<dbReference type="Proteomes" id="UP001329430">
    <property type="component" value="Chromosome 9"/>
</dbReference>
<dbReference type="GO" id="GO:0042147">
    <property type="term" value="P:retrograde transport, endosome to Golgi"/>
    <property type="evidence" value="ECO:0007669"/>
    <property type="project" value="TreeGrafter"/>
</dbReference>
<dbReference type="SMART" id="SM00233">
    <property type="entry name" value="PH"/>
    <property type="match status" value="1"/>
</dbReference>
<sequence length="216" mass="25477">MRFNDRELIRIGEGRVDLEGVLHHMKPQENDWSDWYQQPSFKERTFKLISNLLFYYRVNEQEPLGVIVLENAQVAYERPYKGIPFAFSLVFKVTDKSRDIERKHIFSCRCQDDVNKWVSSLKVASYEHWRSQCIILKTKISMRTGKDPILDYIRKKPVVKDRFSNNTDKRVCARKSTFHSHIEGDSFNEISNKTEENEVSKNANVEEISIAKLIDI</sequence>
<dbReference type="GO" id="GO:0055037">
    <property type="term" value="C:recycling endosome"/>
    <property type="evidence" value="ECO:0007669"/>
    <property type="project" value="TreeGrafter"/>
</dbReference>
<evidence type="ECO:0000313" key="3">
    <source>
        <dbReference type="EMBL" id="KAK5639070.1"/>
    </source>
</evidence>
<accession>A0AAN7UWK1</accession>
<dbReference type="PROSITE" id="PS50003">
    <property type="entry name" value="PH_DOMAIN"/>
    <property type="match status" value="1"/>
</dbReference>
<dbReference type="InterPro" id="IPR045188">
    <property type="entry name" value="Boi1/Boi2-like"/>
</dbReference>
<protein>
    <recommendedName>
        <fullName evidence="1">Pleckstrin homology domain-containing family J member 1</fullName>
    </recommendedName>
</protein>
<keyword evidence="4" id="KW-1185">Reference proteome</keyword>
<dbReference type="GO" id="GO:0005769">
    <property type="term" value="C:early endosome"/>
    <property type="evidence" value="ECO:0007669"/>
    <property type="project" value="TreeGrafter"/>
</dbReference>
<dbReference type="GO" id="GO:0005802">
    <property type="term" value="C:trans-Golgi network"/>
    <property type="evidence" value="ECO:0007669"/>
    <property type="project" value="TreeGrafter"/>
</dbReference>
<evidence type="ECO:0000259" key="2">
    <source>
        <dbReference type="PROSITE" id="PS50003"/>
    </source>
</evidence>
<dbReference type="Pfam" id="PF00169">
    <property type="entry name" value="PH"/>
    <property type="match status" value="1"/>
</dbReference>
<dbReference type="GO" id="GO:0007032">
    <property type="term" value="P:endosome organization"/>
    <property type="evidence" value="ECO:0007669"/>
    <property type="project" value="TreeGrafter"/>
</dbReference>
<feature type="domain" description="PH" evidence="2">
    <location>
        <begin position="15"/>
        <end position="126"/>
    </location>
</feature>
<dbReference type="EMBL" id="JAVRBK010000009">
    <property type="protein sequence ID" value="KAK5639070.1"/>
    <property type="molecule type" value="Genomic_DNA"/>
</dbReference>
<dbReference type="CDD" id="cd13258">
    <property type="entry name" value="PH_PLEKHJ1"/>
    <property type="match status" value="1"/>
</dbReference>
<dbReference type="SUPFAM" id="SSF50729">
    <property type="entry name" value="PH domain-like"/>
    <property type="match status" value="1"/>
</dbReference>
<dbReference type="InterPro" id="IPR001849">
    <property type="entry name" value="PH_domain"/>
</dbReference>
<dbReference type="AlphaFoldDB" id="A0AAN7UWK1"/>
<dbReference type="GO" id="GO:0001881">
    <property type="term" value="P:receptor recycling"/>
    <property type="evidence" value="ECO:0007669"/>
    <property type="project" value="TreeGrafter"/>
</dbReference>
<evidence type="ECO:0000313" key="4">
    <source>
        <dbReference type="Proteomes" id="UP001329430"/>
    </source>
</evidence>
<dbReference type="PANTHER" id="PTHR22902">
    <property type="entry name" value="SESQUIPEDALIAN"/>
    <property type="match status" value="1"/>
</dbReference>
<dbReference type="PANTHER" id="PTHR22902:SF9">
    <property type="entry name" value="PLECKSTRIN HOMOLOGY DOMAIN-CONTAINING FAMILY J MEMBER 1"/>
    <property type="match status" value="1"/>
</dbReference>
<dbReference type="GO" id="GO:0005829">
    <property type="term" value="C:cytosol"/>
    <property type="evidence" value="ECO:0007669"/>
    <property type="project" value="GOC"/>
</dbReference>
<organism evidence="3 4">
    <name type="scientific">Pyrocoelia pectoralis</name>
    <dbReference type="NCBI Taxonomy" id="417401"/>
    <lineage>
        <taxon>Eukaryota</taxon>
        <taxon>Metazoa</taxon>
        <taxon>Ecdysozoa</taxon>
        <taxon>Arthropoda</taxon>
        <taxon>Hexapoda</taxon>
        <taxon>Insecta</taxon>
        <taxon>Pterygota</taxon>
        <taxon>Neoptera</taxon>
        <taxon>Endopterygota</taxon>
        <taxon>Coleoptera</taxon>
        <taxon>Polyphaga</taxon>
        <taxon>Elateriformia</taxon>
        <taxon>Elateroidea</taxon>
        <taxon>Lampyridae</taxon>
        <taxon>Lampyrinae</taxon>
        <taxon>Pyrocoelia</taxon>
    </lineage>
</organism>
<dbReference type="InterPro" id="IPR011993">
    <property type="entry name" value="PH-like_dom_sf"/>
</dbReference>
<reference evidence="3 4" key="1">
    <citation type="journal article" date="2024" name="Insects">
        <title>An Improved Chromosome-Level Genome Assembly of the Firefly Pyrocoelia pectoralis.</title>
        <authorList>
            <person name="Fu X."/>
            <person name="Meyer-Rochow V.B."/>
            <person name="Ballantyne L."/>
            <person name="Zhu X."/>
        </authorList>
    </citation>
    <scope>NUCLEOTIDE SEQUENCE [LARGE SCALE GENOMIC DNA]</scope>
    <source>
        <strain evidence="3">XCY_ONT2</strain>
    </source>
</reference>
<gene>
    <name evidence="3" type="ORF">RI129_011562</name>
</gene>